<gene>
    <name evidence="7" type="ORF">KP509_23G034000</name>
</gene>
<evidence type="ECO:0000256" key="1">
    <source>
        <dbReference type="ARBA" id="ARBA00004141"/>
    </source>
</evidence>
<feature type="binding site" evidence="5">
    <location>
        <position position="193"/>
    </location>
    <ligand>
        <name>Zn(2+)</name>
        <dbReference type="ChEBI" id="CHEBI:29105"/>
    </ligand>
</feature>
<dbReference type="Proteomes" id="UP000825935">
    <property type="component" value="Chromosome 23"/>
</dbReference>
<dbReference type="GO" id="GO:0016020">
    <property type="term" value="C:membrane"/>
    <property type="evidence" value="ECO:0007669"/>
    <property type="project" value="UniProtKB-SubCell"/>
</dbReference>
<dbReference type="InterPro" id="IPR004254">
    <property type="entry name" value="AdipoR/HlyIII-related"/>
</dbReference>
<dbReference type="PANTHER" id="PTHR20855:SF115">
    <property type="entry name" value="HEPTAHELICAL TRANSMEMBRANE PROTEIN 1"/>
    <property type="match status" value="1"/>
</dbReference>
<feature type="transmembrane region" description="Helical" evidence="6">
    <location>
        <begin position="28"/>
        <end position="52"/>
    </location>
</feature>
<feature type="transmembrane region" description="Helical" evidence="6">
    <location>
        <begin position="64"/>
        <end position="85"/>
    </location>
</feature>
<dbReference type="GO" id="GO:0046872">
    <property type="term" value="F:metal ion binding"/>
    <property type="evidence" value="ECO:0007669"/>
    <property type="project" value="UniProtKB-KW"/>
</dbReference>
<keyword evidence="5" id="KW-0862">Zinc</keyword>
<evidence type="ECO:0000313" key="7">
    <source>
        <dbReference type="EMBL" id="KAH7301600.1"/>
    </source>
</evidence>
<feature type="binding site" evidence="5">
    <location>
        <position position="48"/>
    </location>
    <ligand>
        <name>Zn(2+)</name>
        <dbReference type="ChEBI" id="CHEBI:29105"/>
    </ligand>
</feature>
<dbReference type="GO" id="GO:0009725">
    <property type="term" value="P:response to hormone"/>
    <property type="evidence" value="ECO:0007669"/>
    <property type="project" value="TreeGrafter"/>
</dbReference>
<sequence>MSGHSLMEFMWTDADTTVLAETQRVTTWPFFVFMCGSMFCLLTSSVCHLLTCHSQPIAALVLRLDYTGIVVMIVTSFFPPVFYVFQCDPALSWFYLTTISIMGIATLGVLLAPAFQTGAYRSLRVLLFMAMGLSGFIPVIHGILRNWGDHLLLVTMGVEMGMAICYMLGAFIYVARVPERWRPGSFDLGGHSHNIFHVMVLGAAIFHYKAALLFLEWRRSKTCM</sequence>
<dbReference type="EMBL" id="CM035428">
    <property type="protein sequence ID" value="KAH7301600.1"/>
    <property type="molecule type" value="Genomic_DNA"/>
</dbReference>
<comment type="caution">
    <text evidence="7">The sequence shown here is derived from an EMBL/GenBank/DDBJ whole genome shotgun (WGS) entry which is preliminary data.</text>
</comment>
<evidence type="ECO:0000256" key="4">
    <source>
        <dbReference type="ARBA" id="ARBA00023136"/>
    </source>
</evidence>
<dbReference type="AlphaFoldDB" id="A0A8T2RYT5"/>
<keyword evidence="2 6" id="KW-0812">Transmembrane</keyword>
<keyword evidence="8" id="KW-1185">Reference proteome</keyword>
<feature type="transmembrane region" description="Helical" evidence="6">
    <location>
        <begin position="125"/>
        <end position="144"/>
    </location>
</feature>
<evidence type="ECO:0000256" key="3">
    <source>
        <dbReference type="ARBA" id="ARBA00022989"/>
    </source>
</evidence>
<organism evidence="7 8">
    <name type="scientific">Ceratopteris richardii</name>
    <name type="common">Triangle waterfern</name>
    <dbReference type="NCBI Taxonomy" id="49495"/>
    <lineage>
        <taxon>Eukaryota</taxon>
        <taxon>Viridiplantae</taxon>
        <taxon>Streptophyta</taxon>
        <taxon>Embryophyta</taxon>
        <taxon>Tracheophyta</taxon>
        <taxon>Polypodiopsida</taxon>
        <taxon>Polypodiidae</taxon>
        <taxon>Polypodiales</taxon>
        <taxon>Pteridineae</taxon>
        <taxon>Pteridaceae</taxon>
        <taxon>Parkerioideae</taxon>
        <taxon>Ceratopteris</taxon>
    </lineage>
</organism>
<accession>A0A8T2RYT5</accession>
<evidence type="ECO:0000256" key="5">
    <source>
        <dbReference type="PIRSR" id="PIRSR604254-1"/>
    </source>
</evidence>
<feature type="transmembrane region" description="Helical" evidence="6">
    <location>
        <begin position="195"/>
        <end position="215"/>
    </location>
</feature>
<dbReference type="OMA" id="AYWLYHL"/>
<evidence type="ECO:0000313" key="8">
    <source>
        <dbReference type="Proteomes" id="UP000825935"/>
    </source>
</evidence>
<dbReference type="OrthoDB" id="529367at2759"/>
<proteinExistence type="predicted"/>
<evidence type="ECO:0000256" key="6">
    <source>
        <dbReference type="SAM" id="Phobius"/>
    </source>
</evidence>
<evidence type="ECO:0008006" key="9">
    <source>
        <dbReference type="Google" id="ProtNLM"/>
    </source>
</evidence>
<feature type="transmembrane region" description="Helical" evidence="6">
    <location>
        <begin position="150"/>
        <end position="174"/>
    </location>
</feature>
<dbReference type="GO" id="GO:0009744">
    <property type="term" value="P:response to sucrose"/>
    <property type="evidence" value="ECO:0007669"/>
    <property type="project" value="UniProtKB-ARBA"/>
</dbReference>
<protein>
    <recommendedName>
        <fullName evidence="9">Heptahelical transmembrane protein 4-like</fullName>
    </recommendedName>
</protein>
<keyword evidence="3 6" id="KW-1133">Transmembrane helix</keyword>
<keyword evidence="5" id="KW-0479">Metal-binding</keyword>
<dbReference type="Pfam" id="PF03006">
    <property type="entry name" value="HlyIII"/>
    <property type="match status" value="1"/>
</dbReference>
<keyword evidence="4 6" id="KW-0472">Membrane</keyword>
<evidence type="ECO:0000256" key="2">
    <source>
        <dbReference type="ARBA" id="ARBA00022692"/>
    </source>
</evidence>
<dbReference type="GO" id="GO:0038023">
    <property type="term" value="F:signaling receptor activity"/>
    <property type="evidence" value="ECO:0007669"/>
    <property type="project" value="TreeGrafter"/>
</dbReference>
<dbReference type="PANTHER" id="PTHR20855">
    <property type="entry name" value="ADIPOR/PROGESTIN RECEPTOR-RELATED"/>
    <property type="match status" value="1"/>
</dbReference>
<reference evidence="7 8" key="1">
    <citation type="submission" date="2021-08" db="EMBL/GenBank/DDBJ databases">
        <title>WGS assembly of Ceratopteris richardii.</title>
        <authorList>
            <person name="Marchant D.B."/>
            <person name="Chen G."/>
            <person name="Jenkins J."/>
            <person name="Shu S."/>
            <person name="Leebens-Mack J."/>
            <person name="Grimwood J."/>
            <person name="Schmutz J."/>
            <person name="Soltis P."/>
            <person name="Soltis D."/>
            <person name="Chen Z.-H."/>
        </authorList>
    </citation>
    <scope>NUCLEOTIDE SEQUENCE [LARGE SCALE GENOMIC DNA]</scope>
    <source>
        <strain evidence="7">Whitten #5841</strain>
        <tissue evidence="7">Leaf</tissue>
    </source>
</reference>
<feature type="transmembrane region" description="Helical" evidence="6">
    <location>
        <begin position="91"/>
        <end position="113"/>
    </location>
</feature>
<name>A0A8T2RYT5_CERRI</name>
<feature type="binding site" evidence="5">
    <location>
        <position position="197"/>
    </location>
    <ligand>
        <name>Zn(2+)</name>
        <dbReference type="ChEBI" id="CHEBI:29105"/>
    </ligand>
</feature>
<comment type="subcellular location">
    <subcellularLocation>
        <location evidence="1">Membrane</location>
        <topology evidence="1">Multi-pass membrane protein</topology>
    </subcellularLocation>
</comment>